<sequence length="653" mass="67926">MTKPSAATLQPRPHRAPWPLILVAVAAVCYILGPMVALLTRVPWGRLGDALSSADTASLLRVSLWSSVEATAMTVLLGVPLALCLQYLRRGALIARGLVLLPLAMPPVVAGLALTAAVGRQGLAQPILDLFGIQLAFAFPGVVASHVFVCLPFVVVTVDSALRHLDGEISASARSVGMSDETIVRRITLPTIAPALATGAGLAFARSLGEFGTTLTFAGSMPGVTRTMPLGIYLIREVDQEAAYALSALLIGLAIACLAVASIPALLRRSPEPRPRTIHPLDAEALERLTTPRGSAMAIDVQTAGAPLRFSSGHTTTVVGPNGSGKTTLMKAIAGRIRGPEVSYGDAGTSVDAVPAPGMVVMLTQNPGLPPRASAAQAITMVTRSAARTHELLEAAGLQELADVRVPALSGGQAAQIALVRALAARPRVLILDEPLSAIDASSAARWRRLLRAGAHTRTTLLVTHDATDIHALADEVATMEHGRVVSIVPAAEFRDAPPTAFAAGLVGHNVISGAVLAVKDAAEATTANGATCRRRAVTLGLRGGAAPNLNLTGYTIDSGIQAGDVAWASFTPHAVHPVDTAALSATSEHNLIRGTVVAIEDLGAQAKVTLECGEYDITVLLSPHDFSNFSQLFGTTIDCQLMPYNLRVERSQ</sequence>
<reference evidence="12 13" key="1">
    <citation type="submission" date="2020-07" db="EMBL/GenBank/DDBJ databases">
        <title>Complete genome and description of Corynebacterium incognita strain Marseille-Q3630 sp. nov.</title>
        <authorList>
            <person name="Boxberger M."/>
        </authorList>
    </citation>
    <scope>NUCLEOTIDE SEQUENCE [LARGE SCALE GENOMIC DNA]</scope>
    <source>
        <strain evidence="12 13">Marseille-Q3630</strain>
    </source>
</reference>
<evidence type="ECO:0000313" key="13">
    <source>
        <dbReference type="Proteomes" id="UP000515743"/>
    </source>
</evidence>
<dbReference type="SUPFAM" id="SSF50331">
    <property type="entry name" value="MOP-like"/>
    <property type="match status" value="1"/>
</dbReference>
<keyword evidence="6 12" id="KW-0067">ATP-binding</keyword>
<evidence type="ECO:0000256" key="2">
    <source>
        <dbReference type="ARBA" id="ARBA00022448"/>
    </source>
</evidence>
<dbReference type="GO" id="GO:0055085">
    <property type="term" value="P:transmembrane transport"/>
    <property type="evidence" value="ECO:0007669"/>
    <property type="project" value="InterPro"/>
</dbReference>
<evidence type="ECO:0000256" key="1">
    <source>
        <dbReference type="ARBA" id="ARBA00004651"/>
    </source>
</evidence>
<keyword evidence="7 9" id="KW-1133">Transmembrane helix</keyword>
<dbReference type="GO" id="GO:0016887">
    <property type="term" value="F:ATP hydrolysis activity"/>
    <property type="evidence" value="ECO:0007669"/>
    <property type="project" value="InterPro"/>
</dbReference>
<dbReference type="Proteomes" id="UP000515743">
    <property type="component" value="Chromosome"/>
</dbReference>
<evidence type="ECO:0000256" key="3">
    <source>
        <dbReference type="ARBA" id="ARBA00022475"/>
    </source>
</evidence>
<feature type="domain" description="ABC transporter" evidence="10">
    <location>
        <begin position="281"/>
        <end position="507"/>
    </location>
</feature>
<dbReference type="InterPro" id="IPR003439">
    <property type="entry name" value="ABC_transporter-like_ATP-bd"/>
</dbReference>
<feature type="transmembrane region" description="Helical" evidence="9">
    <location>
        <begin position="20"/>
        <end position="44"/>
    </location>
</feature>
<evidence type="ECO:0000256" key="9">
    <source>
        <dbReference type="RuleBase" id="RU363032"/>
    </source>
</evidence>
<dbReference type="RefSeq" id="WP_185175748.1">
    <property type="nucleotide sequence ID" value="NZ_CP059404.1"/>
</dbReference>
<evidence type="ECO:0000256" key="4">
    <source>
        <dbReference type="ARBA" id="ARBA00022692"/>
    </source>
</evidence>
<dbReference type="InterPro" id="IPR003593">
    <property type="entry name" value="AAA+_ATPase"/>
</dbReference>
<feature type="transmembrane region" description="Helical" evidence="9">
    <location>
        <begin position="137"/>
        <end position="162"/>
    </location>
</feature>
<keyword evidence="2 9" id="KW-0813">Transport</keyword>
<dbReference type="Gene3D" id="1.10.3720.10">
    <property type="entry name" value="MetI-like"/>
    <property type="match status" value="1"/>
</dbReference>
<dbReference type="PROSITE" id="PS50928">
    <property type="entry name" value="ABC_TM1"/>
    <property type="match status" value="1"/>
</dbReference>
<comment type="subcellular location">
    <subcellularLocation>
        <location evidence="1 9">Cell membrane</location>
        <topology evidence="1 9">Multi-pass membrane protein</topology>
    </subcellularLocation>
</comment>
<dbReference type="Pfam" id="PF00005">
    <property type="entry name" value="ABC_tran"/>
    <property type="match status" value="1"/>
</dbReference>
<feature type="domain" description="ABC transmembrane type-1" evidence="11">
    <location>
        <begin position="60"/>
        <end position="261"/>
    </location>
</feature>
<organism evidence="12 13">
    <name type="scientific">Corynebacterium incognita</name>
    <dbReference type="NCBI Taxonomy" id="2754725"/>
    <lineage>
        <taxon>Bacteria</taxon>
        <taxon>Bacillati</taxon>
        <taxon>Actinomycetota</taxon>
        <taxon>Actinomycetes</taxon>
        <taxon>Mycobacteriales</taxon>
        <taxon>Corynebacteriaceae</taxon>
        <taxon>Corynebacterium</taxon>
    </lineage>
</organism>
<feature type="transmembrane region" description="Helical" evidence="9">
    <location>
        <begin position="64"/>
        <end position="85"/>
    </location>
</feature>
<gene>
    <name evidence="12" type="ORF">H0194_10120</name>
</gene>
<dbReference type="InterPro" id="IPR035906">
    <property type="entry name" value="MetI-like_sf"/>
</dbReference>
<dbReference type="PANTHER" id="PTHR30183">
    <property type="entry name" value="MOLYBDENUM TRANSPORT SYSTEM PERMEASE PROTEIN MODB"/>
    <property type="match status" value="1"/>
</dbReference>
<feature type="transmembrane region" description="Helical" evidence="9">
    <location>
        <begin position="97"/>
        <end position="117"/>
    </location>
</feature>
<keyword evidence="4 9" id="KW-0812">Transmembrane</keyword>
<protein>
    <submittedName>
        <fullName evidence="12">ATP-binding cassette domain-containing protein</fullName>
    </submittedName>
</protein>
<dbReference type="PROSITE" id="PS50893">
    <property type="entry name" value="ABC_TRANSPORTER_2"/>
    <property type="match status" value="1"/>
</dbReference>
<dbReference type="SMART" id="SM00382">
    <property type="entry name" value="AAA"/>
    <property type="match status" value="1"/>
</dbReference>
<dbReference type="KEGG" id="cik:H0194_10120"/>
<dbReference type="CDD" id="cd06261">
    <property type="entry name" value="TM_PBP2"/>
    <property type="match status" value="1"/>
</dbReference>
<comment type="similarity">
    <text evidence="9">Belongs to the binding-protein-dependent transport system permease family.</text>
</comment>
<evidence type="ECO:0000256" key="5">
    <source>
        <dbReference type="ARBA" id="ARBA00022741"/>
    </source>
</evidence>
<dbReference type="InterPro" id="IPR000515">
    <property type="entry name" value="MetI-like"/>
</dbReference>
<proteinExistence type="inferred from homology"/>
<dbReference type="InterPro" id="IPR027417">
    <property type="entry name" value="P-loop_NTPase"/>
</dbReference>
<keyword evidence="13" id="KW-1185">Reference proteome</keyword>
<keyword evidence="5" id="KW-0547">Nucleotide-binding</keyword>
<evidence type="ECO:0000256" key="8">
    <source>
        <dbReference type="ARBA" id="ARBA00023136"/>
    </source>
</evidence>
<evidence type="ECO:0000259" key="10">
    <source>
        <dbReference type="PROSITE" id="PS50893"/>
    </source>
</evidence>
<name>A0A7G7CP58_9CORY</name>
<evidence type="ECO:0000256" key="7">
    <source>
        <dbReference type="ARBA" id="ARBA00022989"/>
    </source>
</evidence>
<dbReference type="Gene3D" id="3.40.50.300">
    <property type="entry name" value="P-loop containing nucleotide triphosphate hydrolases"/>
    <property type="match status" value="1"/>
</dbReference>
<dbReference type="SUPFAM" id="SSF161098">
    <property type="entry name" value="MetI-like"/>
    <property type="match status" value="1"/>
</dbReference>
<evidence type="ECO:0000259" key="11">
    <source>
        <dbReference type="PROSITE" id="PS50928"/>
    </source>
</evidence>
<dbReference type="PANTHER" id="PTHR30183:SF3">
    <property type="entry name" value="MOLYBDENUM TRANSPORT SYSTEM PERMEASE PROTEIN MODB"/>
    <property type="match status" value="1"/>
</dbReference>
<dbReference type="SUPFAM" id="SSF52540">
    <property type="entry name" value="P-loop containing nucleoside triphosphate hydrolases"/>
    <property type="match status" value="1"/>
</dbReference>
<keyword evidence="8 9" id="KW-0472">Membrane</keyword>
<dbReference type="InterPro" id="IPR008995">
    <property type="entry name" value="Mo/tungstate-bd_C_term_dom"/>
</dbReference>
<dbReference type="AlphaFoldDB" id="A0A7G7CP58"/>
<evidence type="ECO:0000256" key="6">
    <source>
        <dbReference type="ARBA" id="ARBA00022840"/>
    </source>
</evidence>
<accession>A0A7G7CP58</accession>
<dbReference type="EMBL" id="CP059404">
    <property type="protein sequence ID" value="QNE89374.1"/>
    <property type="molecule type" value="Genomic_DNA"/>
</dbReference>
<feature type="transmembrane region" description="Helical" evidence="9">
    <location>
        <begin position="243"/>
        <end position="267"/>
    </location>
</feature>
<evidence type="ECO:0000313" key="12">
    <source>
        <dbReference type="EMBL" id="QNE89374.1"/>
    </source>
</evidence>
<keyword evidence="3" id="KW-1003">Cell membrane</keyword>
<dbReference type="GO" id="GO:0005524">
    <property type="term" value="F:ATP binding"/>
    <property type="evidence" value="ECO:0007669"/>
    <property type="project" value="UniProtKB-KW"/>
</dbReference>
<dbReference type="Pfam" id="PF00528">
    <property type="entry name" value="BPD_transp_1"/>
    <property type="match status" value="1"/>
</dbReference>
<dbReference type="GO" id="GO:0005886">
    <property type="term" value="C:plasma membrane"/>
    <property type="evidence" value="ECO:0007669"/>
    <property type="project" value="UniProtKB-SubCell"/>
</dbReference>